<dbReference type="PANTHER" id="PTHR12815">
    <property type="entry name" value="SORTING AND ASSEMBLY MACHINERY SAMM50 PROTEIN FAMILY MEMBER"/>
    <property type="match status" value="1"/>
</dbReference>
<organism evidence="14 15">
    <name type="scientific">Paraglaciecola algarum</name>
    <dbReference type="NCBI Taxonomy" id="3050085"/>
    <lineage>
        <taxon>Bacteria</taxon>
        <taxon>Pseudomonadati</taxon>
        <taxon>Pseudomonadota</taxon>
        <taxon>Gammaproteobacteria</taxon>
        <taxon>Alteromonadales</taxon>
        <taxon>Alteromonadaceae</taxon>
        <taxon>Paraglaciecola</taxon>
    </lineage>
</organism>
<evidence type="ECO:0000259" key="12">
    <source>
        <dbReference type="Pfam" id="PF07244"/>
    </source>
</evidence>
<comment type="caution">
    <text evidence="14">The sequence shown here is derived from an EMBL/GenBank/DDBJ whole genome shotgun (WGS) entry which is preliminary data.</text>
</comment>
<comment type="subunit">
    <text evidence="10">Interacts with TamB to form the translocation and assembly module (TAM).</text>
</comment>
<evidence type="ECO:0000256" key="8">
    <source>
        <dbReference type="ARBA" id="ARBA00023237"/>
    </source>
</evidence>
<evidence type="ECO:0000256" key="7">
    <source>
        <dbReference type="ARBA" id="ARBA00023136"/>
    </source>
</evidence>
<evidence type="ECO:0000259" key="13">
    <source>
        <dbReference type="Pfam" id="PF17243"/>
    </source>
</evidence>
<dbReference type="Pfam" id="PF07244">
    <property type="entry name" value="POTRA"/>
    <property type="match status" value="1"/>
</dbReference>
<evidence type="ECO:0000256" key="3">
    <source>
        <dbReference type="ARBA" id="ARBA00015419"/>
    </source>
</evidence>
<dbReference type="Pfam" id="PF01103">
    <property type="entry name" value="Omp85"/>
    <property type="match status" value="1"/>
</dbReference>
<dbReference type="RefSeq" id="WP_235313910.1">
    <property type="nucleotide sequence ID" value="NZ_JAKGAS010000011.1"/>
</dbReference>
<comment type="subcellular location">
    <subcellularLocation>
        <location evidence="1">Cell outer membrane</location>
    </subcellularLocation>
</comment>
<keyword evidence="15" id="KW-1185">Reference proteome</keyword>
<dbReference type="EMBL" id="JAKGAS010000011">
    <property type="protein sequence ID" value="MCF2949810.1"/>
    <property type="molecule type" value="Genomic_DNA"/>
</dbReference>
<dbReference type="InterPro" id="IPR000184">
    <property type="entry name" value="Bac_surfAg_D15"/>
</dbReference>
<gene>
    <name evidence="14" type="ORF">L0668_16955</name>
</gene>
<evidence type="ECO:0000256" key="6">
    <source>
        <dbReference type="ARBA" id="ARBA00022729"/>
    </source>
</evidence>
<evidence type="ECO:0000313" key="15">
    <source>
        <dbReference type="Proteomes" id="UP001521137"/>
    </source>
</evidence>
<dbReference type="InterPro" id="IPR039910">
    <property type="entry name" value="D15-like"/>
</dbReference>
<dbReference type="Pfam" id="PF17243">
    <property type="entry name" value="POTRA_TamA_1"/>
    <property type="match status" value="1"/>
</dbReference>
<name>A0ABS9DAF4_9ALTE</name>
<sequence length="578" mass="64622">MAFLLLPAFYASSANVDIEGIEHAQVLQNIQVLIEALSEPTDRADIETYQSSLLNKAKLGAQVFGYYHLQAHITPPSDPNLTGDWLMEVDLGEVTKIRSLSIKMTGQGLQDRQLQNLLSSLPLKQGQAFEHQAYESSKARLQSLALSRGYFDFEYDEASIKVYESQYAADITLHISSGQRYKFGELQFGKDLRAQSLTQKLAPFKAGDLYQANQLGLFNQLIKQTQYFRQVIVRPLVEEAEDYQVPIQVILTHKPRDNFDVGVGYSSNEGPRVTAKWRRPWVNSHGHSVGGEVFVSAPEQYASFDYRVPLEDPIQNYASFQLGYQAKNNNDTQSDTLSISATRHWVLKDSDWHRSAFVKLEQETFVQGFEPEQTTRLVMPGATISRVRSKGGLDVYWGDKQSITTEFASDSVLSDINLFRVTAQSKWLRSVDKHRFLMGFQVGGISTSNFEQVPSSLRYFAGGDQSVRGFGYERLSPFELDEQGNPLLDEDGKRRLTGGQYLAVASVEYSYPVADKWRAAVFVDAGNASENLAEDIATGVGIGAIWTSPVGPIRLYLAKGKSDLDSNVRLHFSMGPAL</sequence>
<keyword evidence="7" id="KW-0472">Membrane</keyword>
<feature type="domain" description="Bacterial surface antigen (D15)" evidence="11">
    <location>
        <begin position="259"/>
        <end position="575"/>
    </location>
</feature>
<dbReference type="Gene3D" id="2.40.160.50">
    <property type="entry name" value="membrane protein fhac: a member of the omp85/tpsb transporter family"/>
    <property type="match status" value="1"/>
</dbReference>
<evidence type="ECO:0000256" key="2">
    <source>
        <dbReference type="ARBA" id="ARBA00010248"/>
    </source>
</evidence>
<keyword evidence="4" id="KW-1134">Transmembrane beta strand</keyword>
<dbReference type="InterPro" id="IPR035243">
    <property type="entry name" value="TamA_POTRA_Dom_1"/>
</dbReference>
<dbReference type="PANTHER" id="PTHR12815:SF47">
    <property type="entry name" value="TRANSLOCATION AND ASSEMBLY MODULE SUBUNIT TAMA"/>
    <property type="match status" value="1"/>
</dbReference>
<dbReference type="InterPro" id="IPR010827">
    <property type="entry name" value="BamA/TamA_POTRA"/>
</dbReference>
<evidence type="ECO:0000313" key="14">
    <source>
        <dbReference type="EMBL" id="MCF2949810.1"/>
    </source>
</evidence>
<protein>
    <recommendedName>
        <fullName evidence="3">Translocation and assembly module subunit TamA</fullName>
    </recommendedName>
    <alternativeName>
        <fullName evidence="9">Autotransporter assembly factor TamA</fullName>
    </alternativeName>
</protein>
<evidence type="ECO:0000256" key="10">
    <source>
        <dbReference type="ARBA" id="ARBA00093548"/>
    </source>
</evidence>
<evidence type="ECO:0000256" key="1">
    <source>
        <dbReference type="ARBA" id="ARBA00004442"/>
    </source>
</evidence>
<feature type="domain" description="POTRA" evidence="12">
    <location>
        <begin position="101"/>
        <end position="177"/>
    </location>
</feature>
<comment type="similarity">
    <text evidence="2">Belongs to the TamA family.</text>
</comment>
<keyword evidence="6" id="KW-0732">Signal</keyword>
<evidence type="ECO:0000256" key="4">
    <source>
        <dbReference type="ARBA" id="ARBA00022452"/>
    </source>
</evidence>
<evidence type="ECO:0000256" key="5">
    <source>
        <dbReference type="ARBA" id="ARBA00022692"/>
    </source>
</evidence>
<dbReference type="Gene3D" id="3.10.20.310">
    <property type="entry name" value="membrane protein fhac"/>
    <property type="match status" value="2"/>
</dbReference>
<evidence type="ECO:0000256" key="9">
    <source>
        <dbReference type="ARBA" id="ARBA00033063"/>
    </source>
</evidence>
<proteinExistence type="inferred from homology"/>
<keyword evidence="8" id="KW-0998">Cell outer membrane</keyword>
<evidence type="ECO:0000259" key="11">
    <source>
        <dbReference type="Pfam" id="PF01103"/>
    </source>
</evidence>
<dbReference type="Proteomes" id="UP001521137">
    <property type="component" value="Unassembled WGS sequence"/>
</dbReference>
<accession>A0ABS9DAF4</accession>
<feature type="domain" description="TamA POTRA" evidence="13">
    <location>
        <begin position="16"/>
        <end position="86"/>
    </location>
</feature>
<reference evidence="14 15" key="1">
    <citation type="submission" date="2022-01" db="EMBL/GenBank/DDBJ databases">
        <title>Paraglaciecola sp. G1-23.</title>
        <authorList>
            <person name="Jin M.S."/>
            <person name="Han D.M."/>
            <person name="Kim H.M."/>
            <person name="Jeon C.O."/>
        </authorList>
    </citation>
    <scope>NUCLEOTIDE SEQUENCE [LARGE SCALE GENOMIC DNA]</scope>
    <source>
        <strain evidence="14 15">G1-23</strain>
    </source>
</reference>
<keyword evidence="5" id="KW-0812">Transmembrane</keyword>